<reference evidence="1 2" key="2">
    <citation type="journal article" date="2008" name="Appl. Environ. Microbiol.">
        <title>Diverse phage-encoded toxins in a protective insect endosymbiont.</title>
        <authorList>
            <person name="Degnan P.H."/>
            <person name="Moran N.A."/>
        </authorList>
    </citation>
    <scope>NUCLEOTIDE SEQUENCE</scope>
    <source>
        <strain evidence="1">T5A</strain>
    </source>
</reference>
<proteinExistence type="predicted"/>
<reference evidence="1 2" key="1">
    <citation type="journal article" date="2005" name="Proc. Natl. Acad. Sci. U.S.A.">
        <title>The players in a mutualistic symbiosis: insects, bacteria, viruses, and virulence genes.</title>
        <authorList>
            <person name="Moran N.A."/>
            <person name="Degnan P.H."/>
            <person name="Santos S.R."/>
            <person name="Dunbar H.E."/>
            <person name="Ochman H."/>
        </authorList>
    </citation>
    <scope>NUCLEOTIDE SEQUENCE</scope>
    <source>
        <strain evidence="1">T5A</strain>
    </source>
</reference>
<dbReference type="KEGG" id="vg:7020936"/>
<protein>
    <submittedName>
        <fullName evidence="1">DNA stabilization gp10</fullName>
    </submittedName>
</protein>
<dbReference type="RefSeq" id="YP_002308534.1">
    <property type="nucleotide sequence ID" value="NC_011551.1"/>
</dbReference>
<evidence type="ECO:0000313" key="1">
    <source>
        <dbReference type="EMBL" id="ACJ10183.1"/>
    </source>
</evidence>
<gene>
    <name evidence="1" type="primary">P28</name>
    <name evidence="1" type="ORF">APSE221</name>
</gene>
<dbReference type="Pfam" id="PF11134">
    <property type="entry name" value="Phage_stabilise"/>
    <property type="match status" value="1"/>
</dbReference>
<accession>B6SCW0</accession>
<dbReference type="EMBL" id="EU794049">
    <property type="protein sequence ID" value="ACJ10183.1"/>
    <property type="molecule type" value="Genomic_DNA"/>
</dbReference>
<dbReference type="OrthoDB" id="1793at10239"/>
<dbReference type="GeneID" id="7020936"/>
<organism evidence="1 2">
    <name type="scientific">Bacteriophage APSE-2</name>
    <dbReference type="NCBI Taxonomy" id="340054"/>
    <lineage>
        <taxon>Viruses</taxon>
        <taxon>Duplodnaviria</taxon>
        <taxon>Heunggongvirae</taxon>
        <taxon>Uroviricota</taxon>
        <taxon>Caudoviricetes</taxon>
        <taxon>Sendosyvirus</taxon>
        <taxon>Sendosyvirus APSE2</taxon>
    </lineage>
</organism>
<keyword evidence="2" id="KW-1185">Reference proteome</keyword>
<sequence>MLSEVFMPKMQIPLAKGLVKDIKTADYIDALPVNMLATPKEVLNASGYLRSFPGIEKKQDVKGVSRGVHFNTKNNALYRVCGNTLYRNDNEVADIAGMRRVSMSHSSHSQAVCVEGKLKLYGYDGTEKALSNWPKDKYTQYDLGEVIDVCRNRGRYIWLQKGGERFGVTDLEDESKPDRYRPFYRAESQPDGIVSVDAWRDLIVCFGSSSIEYFTLTGSADTSQPLYIHQAAYMIQAGIAGRDCKCHYQDKYAILSHQSTGQPAVYLIGAGEKNKISTASIDKIIRYYSADELAASFLESVRFDNHELLLLHLPKHTLCFDGSASHQYSQWSLLKSGRYDDPYRAIDFMFFDNQITVGDKKEGVLGHLIFNASNQYGQQAEHILYTPMIKADNARLFDFELEASTGVAQIADKLFLSVTTDGINYSREQLIEQNSPFQYDKRILWRRIGRVRKNIGFKIRIITKSPVTLSDLSIRMA</sequence>
<dbReference type="InterPro" id="IPR021098">
    <property type="entry name" value="Phage_P22_Gp10"/>
</dbReference>
<dbReference type="Proteomes" id="UP000002726">
    <property type="component" value="Segment"/>
</dbReference>
<name>B6SCW0_9CAUD</name>
<evidence type="ECO:0000313" key="2">
    <source>
        <dbReference type="Proteomes" id="UP000002726"/>
    </source>
</evidence>